<organism evidence="3 4">
    <name type="scientific">Gordonibacter massiliensis</name>
    <name type="common">ex Traore et al. 2017</name>
    <dbReference type="NCBI Taxonomy" id="1841863"/>
    <lineage>
        <taxon>Bacteria</taxon>
        <taxon>Bacillati</taxon>
        <taxon>Actinomycetota</taxon>
        <taxon>Coriobacteriia</taxon>
        <taxon>Eggerthellales</taxon>
        <taxon>Eggerthellaceae</taxon>
        <taxon>Gordonibacter</taxon>
    </lineage>
</organism>
<protein>
    <submittedName>
        <fullName evidence="3">ATP-binding protein</fullName>
    </submittedName>
</protein>
<feature type="domain" description="DUF4143" evidence="2">
    <location>
        <begin position="220"/>
        <end position="383"/>
    </location>
</feature>
<dbReference type="Pfam" id="PF13173">
    <property type="entry name" value="AAA_14"/>
    <property type="match status" value="1"/>
</dbReference>
<keyword evidence="3" id="KW-0067">ATP-binding</keyword>
<dbReference type="InterPro" id="IPR027417">
    <property type="entry name" value="P-loop_NTPase"/>
</dbReference>
<dbReference type="GO" id="GO:0005524">
    <property type="term" value="F:ATP binding"/>
    <property type="evidence" value="ECO:0007669"/>
    <property type="project" value="UniProtKB-KW"/>
</dbReference>
<sequence length="436" mass="49736">MERTLMRDLFTWKSKTERKPLIINGARQVGKTWLIKEFGRRAYDSVAYVNMDNNQTMQQLFEEGYDIRRIIIGLELETGVTIEPDSTLIVFDEVQEIPKALTSLKYFCENAPEYQIIAAGSLLGISLHKNSSFPVGKVETLDLYPLTFNEFVRAVSGDKLADVLMDEDASLAETFKSRFVHLLKDYYFVGGMPEAVMAFAKNSDYSEARTVQKRITTDYERDFSKHLDARETEKVLAVWNSLPAHLAQENKKFVFGRIAKGSRAKDYESALTWLSQAGLVHVVPRITKPGIPLKAYRDSGAFKVFTLDVGLLGAMSELNARSVIEGNRLFEEFKGALAEQYVCQQLISECHLAPWYWSAENSRGEIDFIVQIEGEIYLIEVKAEENLRAKSLRSFKEKHPSVHALRFSLSDYRTESWLTNIPLYLMGNTNLWKSAK</sequence>
<dbReference type="PANTHER" id="PTHR33295">
    <property type="entry name" value="ATPASE"/>
    <property type="match status" value="1"/>
</dbReference>
<dbReference type="Pfam" id="PF13635">
    <property type="entry name" value="DUF4143"/>
    <property type="match status" value="1"/>
</dbReference>
<evidence type="ECO:0000313" key="3">
    <source>
        <dbReference type="EMBL" id="MBC2888591.1"/>
    </source>
</evidence>
<dbReference type="SUPFAM" id="SSF52540">
    <property type="entry name" value="P-loop containing nucleoside triphosphate hydrolases"/>
    <property type="match status" value="1"/>
</dbReference>
<proteinExistence type="predicted"/>
<accession>A0A842JDM6</accession>
<dbReference type="InterPro" id="IPR025420">
    <property type="entry name" value="DUF4143"/>
</dbReference>
<comment type="caution">
    <text evidence="3">The sequence shown here is derived from an EMBL/GenBank/DDBJ whole genome shotgun (WGS) entry which is preliminary data.</text>
</comment>
<keyword evidence="4" id="KW-1185">Reference proteome</keyword>
<evidence type="ECO:0000313" key="4">
    <source>
        <dbReference type="Proteomes" id="UP000587396"/>
    </source>
</evidence>
<reference evidence="3 4" key="1">
    <citation type="submission" date="2020-08" db="EMBL/GenBank/DDBJ databases">
        <authorList>
            <person name="Liu C."/>
            <person name="Sun Q."/>
        </authorList>
    </citation>
    <scope>NUCLEOTIDE SEQUENCE [LARGE SCALE GENOMIC DNA]</scope>
    <source>
        <strain evidence="3 4">N22</strain>
    </source>
</reference>
<name>A0A842JDM6_9ACTN</name>
<gene>
    <name evidence="3" type="ORF">H7313_04405</name>
</gene>
<dbReference type="EMBL" id="JACMSE010000002">
    <property type="protein sequence ID" value="MBC2888591.1"/>
    <property type="molecule type" value="Genomic_DNA"/>
</dbReference>
<keyword evidence="3" id="KW-0547">Nucleotide-binding</keyword>
<feature type="domain" description="AAA" evidence="1">
    <location>
        <begin position="18"/>
        <end position="151"/>
    </location>
</feature>
<dbReference type="PANTHER" id="PTHR33295:SF7">
    <property type="entry name" value="ATPASE"/>
    <property type="match status" value="1"/>
</dbReference>
<dbReference type="RefSeq" id="WP_185904549.1">
    <property type="nucleotide sequence ID" value="NZ_JACMSE010000002.1"/>
</dbReference>
<evidence type="ECO:0000259" key="2">
    <source>
        <dbReference type="Pfam" id="PF13635"/>
    </source>
</evidence>
<dbReference type="Proteomes" id="UP000587396">
    <property type="component" value="Unassembled WGS sequence"/>
</dbReference>
<dbReference type="InterPro" id="IPR041682">
    <property type="entry name" value="AAA_14"/>
</dbReference>
<evidence type="ECO:0000259" key="1">
    <source>
        <dbReference type="Pfam" id="PF13173"/>
    </source>
</evidence>
<dbReference type="AlphaFoldDB" id="A0A842JDM6"/>